<dbReference type="GO" id="GO:0005886">
    <property type="term" value="C:plasma membrane"/>
    <property type="evidence" value="ECO:0007669"/>
    <property type="project" value="UniProtKB-SubCell"/>
</dbReference>
<dbReference type="PANTHER" id="PTHR47019:SF1">
    <property type="entry name" value="LIPID II FLIPPASE MURJ"/>
    <property type="match status" value="1"/>
</dbReference>
<feature type="transmembrane region" description="Helical" evidence="10">
    <location>
        <begin position="417"/>
        <end position="439"/>
    </location>
</feature>
<dbReference type="GO" id="GO:0015648">
    <property type="term" value="F:lipid-linked peptidoglycan transporter activity"/>
    <property type="evidence" value="ECO:0007669"/>
    <property type="project" value="UniProtKB-UniRule"/>
</dbReference>
<feature type="transmembrane region" description="Helical" evidence="10">
    <location>
        <begin position="451"/>
        <end position="470"/>
    </location>
</feature>
<feature type="transmembrane region" description="Helical" evidence="10">
    <location>
        <begin position="490"/>
        <end position="511"/>
    </location>
</feature>
<feature type="transmembrane region" description="Helical" evidence="10">
    <location>
        <begin position="359"/>
        <end position="381"/>
    </location>
</feature>
<keyword evidence="7 10" id="KW-0472">Membrane</keyword>
<protein>
    <recommendedName>
        <fullName evidence="10">Probable lipid II flippase MurJ</fullName>
    </recommendedName>
</protein>
<feature type="transmembrane region" description="Helical" evidence="10">
    <location>
        <begin position="282"/>
        <end position="299"/>
    </location>
</feature>
<keyword evidence="3 10" id="KW-0812">Transmembrane</keyword>
<dbReference type="NCBIfam" id="TIGR01695">
    <property type="entry name" value="murJ_mviN"/>
    <property type="match status" value="1"/>
</dbReference>
<feature type="transmembrane region" description="Helical" evidence="10">
    <location>
        <begin position="240"/>
        <end position="262"/>
    </location>
</feature>
<evidence type="ECO:0000256" key="6">
    <source>
        <dbReference type="ARBA" id="ARBA00022989"/>
    </source>
</evidence>
<dbReference type="Proteomes" id="UP000239772">
    <property type="component" value="Unassembled WGS sequence"/>
</dbReference>
<comment type="caution">
    <text evidence="12">The sequence shown here is derived from an EMBL/GenBank/DDBJ whole genome shotgun (WGS) entry which is preliminary data.</text>
</comment>
<keyword evidence="10 11" id="KW-0813">Transport</keyword>
<dbReference type="GO" id="GO:0034204">
    <property type="term" value="P:lipid translocation"/>
    <property type="evidence" value="ECO:0007669"/>
    <property type="project" value="TreeGrafter"/>
</dbReference>
<name>A0A2T1HT39_9HYPH</name>
<accession>A0A2T1HT39</accession>
<keyword evidence="4 10" id="KW-0133">Cell shape</keyword>
<evidence type="ECO:0000256" key="3">
    <source>
        <dbReference type="ARBA" id="ARBA00022692"/>
    </source>
</evidence>
<dbReference type="Pfam" id="PF03023">
    <property type="entry name" value="MurJ"/>
    <property type="match status" value="1"/>
</dbReference>
<evidence type="ECO:0000256" key="5">
    <source>
        <dbReference type="ARBA" id="ARBA00022984"/>
    </source>
</evidence>
<comment type="function">
    <text evidence="8 10 11">Involved in peptidoglycan biosynthesis. Transports lipid-linked peptidoglycan precursors from the inner to the outer leaflet of the cytoplasmic membrane.</text>
</comment>
<keyword evidence="2 10" id="KW-1003">Cell membrane</keyword>
<evidence type="ECO:0000256" key="9">
    <source>
        <dbReference type="ARBA" id="ARBA00061532"/>
    </source>
</evidence>
<comment type="similarity">
    <text evidence="9 10 11">Belongs to the MurJ/MviN family.</text>
</comment>
<dbReference type="GO" id="GO:0008360">
    <property type="term" value="P:regulation of cell shape"/>
    <property type="evidence" value="ECO:0007669"/>
    <property type="project" value="UniProtKB-UniRule"/>
</dbReference>
<keyword evidence="10 11" id="KW-0961">Cell wall biogenesis/degradation</keyword>
<feature type="transmembrane region" description="Helical" evidence="10">
    <location>
        <begin position="196"/>
        <end position="220"/>
    </location>
</feature>
<dbReference type="PIRSF" id="PIRSF002869">
    <property type="entry name" value="MviN"/>
    <property type="match status" value="1"/>
</dbReference>
<evidence type="ECO:0000256" key="11">
    <source>
        <dbReference type="PIRNR" id="PIRNR002869"/>
    </source>
</evidence>
<organism evidence="12 13">
    <name type="scientific">Alsobacter soli</name>
    <dbReference type="NCBI Taxonomy" id="2109933"/>
    <lineage>
        <taxon>Bacteria</taxon>
        <taxon>Pseudomonadati</taxon>
        <taxon>Pseudomonadota</taxon>
        <taxon>Alphaproteobacteria</taxon>
        <taxon>Hyphomicrobiales</taxon>
        <taxon>Alsobacteraceae</taxon>
        <taxon>Alsobacter</taxon>
    </lineage>
</organism>
<dbReference type="RefSeq" id="WP_106337238.1">
    <property type="nucleotide sequence ID" value="NZ_PVZS01000011.1"/>
</dbReference>
<feature type="transmembrane region" description="Helical" evidence="10">
    <location>
        <begin position="167"/>
        <end position="190"/>
    </location>
</feature>
<dbReference type="EMBL" id="PVZS01000011">
    <property type="protein sequence ID" value="PSC04812.1"/>
    <property type="molecule type" value="Genomic_DNA"/>
</dbReference>
<dbReference type="UniPathway" id="UPA00219"/>
<feature type="transmembrane region" description="Helical" evidence="10">
    <location>
        <begin position="95"/>
        <end position="121"/>
    </location>
</feature>
<proteinExistence type="inferred from homology"/>
<feature type="transmembrane region" description="Helical" evidence="10">
    <location>
        <begin position="141"/>
        <end position="160"/>
    </location>
</feature>
<dbReference type="GO" id="GO:0009252">
    <property type="term" value="P:peptidoglycan biosynthetic process"/>
    <property type="evidence" value="ECO:0007669"/>
    <property type="project" value="UniProtKB-UniRule"/>
</dbReference>
<reference evidence="13" key="1">
    <citation type="submission" date="2018-03" db="EMBL/GenBank/DDBJ databases">
        <authorList>
            <person name="Sun L."/>
            <person name="Liu H."/>
            <person name="Chen W."/>
            <person name="Huang K."/>
            <person name="Liu W."/>
            <person name="Gao X."/>
        </authorList>
    </citation>
    <scope>NUCLEOTIDE SEQUENCE [LARGE SCALE GENOMIC DNA]</scope>
    <source>
        <strain evidence="13">SH9</strain>
    </source>
</reference>
<keyword evidence="5 10" id="KW-0573">Peptidoglycan synthesis</keyword>
<keyword evidence="13" id="KW-1185">Reference proteome</keyword>
<dbReference type="AlphaFoldDB" id="A0A2T1HT39"/>
<evidence type="ECO:0000256" key="8">
    <source>
        <dbReference type="ARBA" id="ARBA00060041"/>
    </source>
</evidence>
<dbReference type="GO" id="GO:0071555">
    <property type="term" value="P:cell wall organization"/>
    <property type="evidence" value="ECO:0007669"/>
    <property type="project" value="UniProtKB-UniRule"/>
</dbReference>
<keyword evidence="10" id="KW-0997">Cell inner membrane</keyword>
<keyword evidence="6 10" id="KW-1133">Transmembrane helix</keyword>
<feature type="transmembrane region" description="Helical" evidence="10">
    <location>
        <begin position="320"/>
        <end position="339"/>
    </location>
</feature>
<dbReference type="HAMAP" id="MF_02078">
    <property type="entry name" value="MurJ_MviN"/>
    <property type="match status" value="1"/>
</dbReference>
<dbReference type="InterPro" id="IPR004268">
    <property type="entry name" value="MurJ"/>
</dbReference>
<dbReference type="PRINTS" id="PR01806">
    <property type="entry name" value="VIRFACTRMVIN"/>
</dbReference>
<evidence type="ECO:0000256" key="4">
    <source>
        <dbReference type="ARBA" id="ARBA00022960"/>
    </source>
</evidence>
<dbReference type="InterPro" id="IPR051050">
    <property type="entry name" value="Lipid_II_flippase_MurJ/MviN"/>
</dbReference>
<evidence type="ECO:0000256" key="2">
    <source>
        <dbReference type="ARBA" id="ARBA00022475"/>
    </source>
</evidence>
<dbReference type="OrthoDB" id="9816572at2"/>
<evidence type="ECO:0000256" key="10">
    <source>
        <dbReference type="HAMAP-Rule" id="MF_02078"/>
    </source>
</evidence>
<evidence type="ECO:0000313" key="12">
    <source>
        <dbReference type="EMBL" id="PSC04812.1"/>
    </source>
</evidence>
<gene>
    <name evidence="12" type="primary">mviN</name>
    <name evidence="10" type="synonym">murJ</name>
    <name evidence="12" type="ORF">SLNSH_12045</name>
</gene>
<evidence type="ECO:0000256" key="7">
    <source>
        <dbReference type="ARBA" id="ARBA00023136"/>
    </source>
</evidence>
<comment type="pathway">
    <text evidence="10">Cell wall biogenesis; peptidoglycan biosynthesis.</text>
</comment>
<feature type="transmembrane region" description="Helical" evidence="10">
    <location>
        <begin position="34"/>
        <end position="53"/>
    </location>
</feature>
<evidence type="ECO:0000313" key="13">
    <source>
        <dbReference type="Proteomes" id="UP000239772"/>
    </source>
</evidence>
<sequence>MAQSSDPPPSLARDTALVGAAAALSRVLGFARDVMIAALIGAGPAADALLAALRIPNLVRRVVGEGAVNGAFVPVYRRMAAESGDAAARRFAGEALAAVGLAGLALTALGEIAAPWLTLALAGGFAHDGERLALAASLTRLSLPLAVFATMAALCAAMLAGQGRLRWAALAPVVVNAVLVAVLAFLAGVGEDEARLAWIVAVAVSGAGLLQLLLVGAALLRRSERPSLTWPRLSPGLRAFGGLALPGLATAASAQLSILAALNLASAEPSALAQLHYADRLFQLPLGFVAAGAGVVLLNEVVRLLRAGHTGQVAPLLDKALLAALLLALPAAAGLAVLADPIASILFERGAFSPNDTAAVAAVIRGLAPGLPAAALARVLAQPFMAQERSRPPLLGAVAGFVVTVSAGLVLRDGHGVAGLGAAVSLGAWADAGVLALALGAAGLWRPAPRLLVRLALAALSAALMALAVREAQGVLAAALATEARLPVRVAALGALCGGGAAAYAAALLACGAGRWRGPAAT</sequence>
<comment type="subcellular location">
    <subcellularLocation>
        <location evidence="10">Cell inner membrane</location>
        <topology evidence="10">Multi-pass membrane protein</topology>
    </subcellularLocation>
    <subcellularLocation>
        <location evidence="1">Cell membrane</location>
        <topology evidence="1">Multi-pass membrane protein</topology>
    </subcellularLocation>
</comment>
<evidence type="ECO:0000256" key="1">
    <source>
        <dbReference type="ARBA" id="ARBA00004651"/>
    </source>
</evidence>
<feature type="transmembrane region" description="Helical" evidence="10">
    <location>
        <begin position="393"/>
        <end position="411"/>
    </location>
</feature>
<dbReference type="PANTHER" id="PTHR47019">
    <property type="entry name" value="LIPID II FLIPPASE MURJ"/>
    <property type="match status" value="1"/>
</dbReference>